<evidence type="ECO:0000256" key="3">
    <source>
        <dbReference type="ARBA" id="ARBA00022448"/>
    </source>
</evidence>
<dbReference type="GO" id="GO:0022857">
    <property type="term" value="F:transmembrane transporter activity"/>
    <property type="evidence" value="ECO:0007669"/>
    <property type="project" value="InterPro"/>
</dbReference>
<comment type="caution">
    <text evidence="10">The sequence shown here is derived from an EMBL/GenBank/DDBJ whole genome shotgun (WGS) entry which is preliminary data.</text>
</comment>
<evidence type="ECO:0000256" key="8">
    <source>
        <dbReference type="ARBA" id="ARBA00023136"/>
    </source>
</evidence>
<dbReference type="InterPro" id="IPR001851">
    <property type="entry name" value="ABC_transp_permease"/>
</dbReference>
<feature type="transmembrane region" description="Helical" evidence="9">
    <location>
        <begin position="187"/>
        <end position="214"/>
    </location>
</feature>
<keyword evidence="7 9" id="KW-1133">Transmembrane helix</keyword>
<dbReference type="Proteomes" id="UP001064262">
    <property type="component" value="Unassembled WGS sequence"/>
</dbReference>
<dbReference type="Pfam" id="PF02653">
    <property type="entry name" value="BPD_transp_2"/>
    <property type="match status" value="1"/>
</dbReference>
<evidence type="ECO:0000313" key="11">
    <source>
        <dbReference type="Proteomes" id="UP001064262"/>
    </source>
</evidence>
<evidence type="ECO:0000256" key="2">
    <source>
        <dbReference type="ARBA" id="ARBA00007942"/>
    </source>
</evidence>
<feature type="transmembrane region" description="Helical" evidence="9">
    <location>
        <begin position="23"/>
        <end position="45"/>
    </location>
</feature>
<evidence type="ECO:0000256" key="6">
    <source>
        <dbReference type="ARBA" id="ARBA00022692"/>
    </source>
</evidence>
<evidence type="ECO:0000256" key="9">
    <source>
        <dbReference type="SAM" id="Phobius"/>
    </source>
</evidence>
<reference evidence="10" key="1">
    <citation type="submission" date="2022-09" db="EMBL/GenBank/DDBJ databases">
        <title>Winslowiella arboricola sp. nov., isolated from bleeding cankers on broadleaf hosts.</title>
        <authorList>
            <person name="Brady C."/>
            <person name="Kaur S."/>
            <person name="Crampton B."/>
            <person name="Maddock D."/>
            <person name="Arnold D."/>
            <person name="Denman S."/>
        </authorList>
    </citation>
    <scope>NUCLEOTIDE SEQUENCE</scope>
    <source>
        <strain evidence="10">BAC 15a-03b</strain>
    </source>
</reference>
<dbReference type="RefSeq" id="WP_267140802.1">
    <property type="nucleotide sequence ID" value="NZ_JAODIL010000043.1"/>
</dbReference>
<evidence type="ECO:0000256" key="7">
    <source>
        <dbReference type="ARBA" id="ARBA00022989"/>
    </source>
</evidence>
<feature type="transmembrane region" description="Helical" evidence="9">
    <location>
        <begin position="145"/>
        <end position="167"/>
    </location>
</feature>
<organism evidence="10 11">
    <name type="scientific">Winslowiella arboricola</name>
    <dbReference type="NCBI Taxonomy" id="2978220"/>
    <lineage>
        <taxon>Bacteria</taxon>
        <taxon>Pseudomonadati</taxon>
        <taxon>Pseudomonadota</taxon>
        <taxon>Gammaproteobacteria</taxon>
        <taxon>Enterobacterales</taxon>
        <taxon>Erwiniaceae</taxon>
        <taxon>Winslowiella</taxon>
    </lineage>
</organism>
<gene>
    <name evidence="10" type="ORF">N5923_06015</name>
</gene>
<dbReference type="CDD" id="cd06579">
    <property type="entry name" value="TM_PBP1_transp_AraH_like"/>
    <property type="match status" value="1"/>
</dbReference>
<dbReference type="AlphaFoldDB" id="A0A9J6PMV0"/>
<evidence type="ECO:0000256" key="5">
    <source>
        <dbReference type="ARBA" id="ARBA00022519"/>
    </source>
</evidence>
<evidence type="ECO:0000313" key="10">
    <source>
        <dbReference type="EMBL" id="MCU5777045.1"/>
    </source>
</evidence>
<feature type="transmembrane region" description="Helical" evidence="9">
    <location>
        <begin position="245"/>
        <end position="268"/>
    </location>
</feature>
<dbReference type="GO" id="GO:0005886">
    <property type="term" value="C:plasma membrane"/>
    <property type="evidence" value="ECO:0007669"/>
    <property type="project" value="UniProtKB-SubCell"/>
</dbReference>
<keyword evidence="5" id="KW-0997">Cell inner membrane</keyword>
<feature type="transmembrane region" description="Helical" evidence="9">
    <location>
        <begin position="107"/>
        <end position="133"/>
    </location>
</feature>
<keyword evidence="3" id="KW-0813">Transport</keyword>
<accession>A0A9J6PMV0</accession>
<feature type="transmembrane region" description="Helical" evidence="9">
    <location>
        <begin position="299"/>
        <end position="318"/>
    </location>
</feature>
<protein>
    <submittedName>
        <fullName evidence="10">ABC transporter permease</fullName>
    </submittedName>
</protein>
<dbReference type="PANTHER" id="PTHR32196">
    <property type="entry name" value="ABC TRANSPORTER PERMEASE PROTEIN YPHD-RELATED-RELATED"/>
    <property type="match status" value="1"/>
</dbReference>
<feature type="transmembrane region" description="Helical" evidence="9">
    <location>
        <begin position="324"/>
        <end position="340"/>
    </location>
</feature>
<comment type="subcellular location">
    <subcellularLocation>
        <location evidence="1">Cell inner membrane</location>
        <topology evidence="1">Multi-pass membrane protein</topology>
    </subcellularLocation>
</comment>
<name>A0A9J6PMV0_9GAMM</name>
<keyword evidence="8 9" id="KW-0472">Membrane</keyword>
<sequence>MKNSHNVAVAAHPVRAFNSRESLILLLLKMRTFIALFLIVGFFAFTVPDFLALGSMVIMIKHIAINAFLALGITFVIITAGIDLSIGATLGLCGMVAGWLITKGIVLPMFGIAIFPSVWVIVPVVLLIGALIGAGNGWIITRYNVAPFICTLGTMYILRGAAMLTSGGETFPALGGNPQLGNTGFELIGSGTLFGLPYAIWMMIVLALLIGYVARRLPFGRQVYAIGDNEKAAELSGVRVKQVKILVYMLSGFCAAIAGIVVSSQLVASHPANGTAFEMNAIAAVVLGGTSLAGGRGTIIGTLIGAFVIGFLADGLIMMGVSEFWQMVIKGIVIIVAVIIDQMQNRMQQKAAVVAQKAVIQQGEASRQ</sequence>
<evidence type="ECO:0000256" key="4">
    <source>
        <dbReference type="ARBA" id="ARBA00022475"/>
    </source>
</evidence>
<keyword evidence="6 9" id="KW-0812">Transmembrane</keyword>
<comment type="similarity">
    <text evidence="2">Belongs to the binding-protein-dependent transport system permease family. AraH/RbsC subfamily.</text>
</comment>
<feature type="transmembrane region" description="Helical" evidence="9">
    <location>
        <begin position="274"/>
        <end position="292"/>
    </location>
</feature>
<dbReference type="PANTHER" id="PTHR32196:SF21">
    <property type="entry name" value="ABC TRANSPORTER PERMEASE PROTEIN YPHD-RELATED"/>
    <property type="match status" value="1"/>
</dbReference>
<dbReference type="EMBL" id="JAODIM010000038">
    <property type="protein sequence ID" value="MCU5777045.1"/>
    <property type="molecule type" value="Genomic_DNA"/>
</dbReference>
<evidence type="ECO:0000256" key="1">
    <source>
        <dbReference type="ARBA" id="ARBA00004429"/>
    </source>
</evidence>
<feature type="transmembrane region" description="Helical" evidence="9">
    <location>
        <begin position="51"/>
        <end position="77"/>
    </location>
</feature>
<keyword evidence="11" id="KW-1185">Reference proteome</keyword>
<keyword evidence="4" id="KW-1003">Cell membrane</keyword>
<proteinExistence type="inferred from homology"/>